<keyword evidence="2" id="KW-1185">Reference proteome</keyword>
<sequence>MEAFDGYLDMFKLFRGMLPQDLMGTLDNLNVTEKGELITFMSDWYHGRMKKPESKEEVVELIKEKLPTVGSLSILMIRTK</sequence>
<gene>
    <name evidence="1" type="ORF">DICVIV_12195</name>
</gene>
<name>A0A0D8XB66_DICVI</name>
<dbReference type="EMBL" id="KN716752">
    <property type="protein sequence ID" value="KJH41823.1"/>
    <property type="molecule type" value="Genomic_DNA"/>
</dbReference>
<evidence type="ECO:0000313" key="2">
    <source>
        <dbReference type="Proteomes" id="UP000053766"/>
    </source>
</evidence>
<dbReference type="OrthoDB" id="5779597at2759"/>
<proteinExistence type="predicted"/>
<reference evidence="2" key="2">
    <citation type="journal article" date="2016" name="Sci. Rep.">
        <title>Dictyocaulus viviparus genome, variome and transcriptome elucidate lungworm biology and support future intervention.</title>
        <authorList>
            <person name="McNulty S.N."/>
            <person name="Strube C."/>
            <person name="Rosa B.A."/>
            <person name="Martin J.C."/>
            <person name="Tyagi R."/>
            <person name="Choi Y.J."/>
            <person name="Wang Q."/>
            <person name="Hallsworth Pepin K."/>
            <person name="Zhang X."/>
            <person name="Ozersky P."/>
            <person name="Wilson R.K."/>
            <person name="Sternberg P.W."/>
            <person name="Gasser R.B."/>
            <person name="Mitreva M."/>
        </authorList>
    </citation>
    <scope>NUCLEOTIDE SEQUENCE [LARGE SCALE GENOMIC DNA]</scope>
    <source>
        <strain evidence="2">HannoverDv2000</strain>
    </source>
</reference>
<dbReference type="Proteomes" id="UP000053766">
    <property type="component" value="Unassembled WGS sequence"/>
</dbReference>
<reference evidence="1 2" key="1">
    <citation type="submission" date="2013-11" db="EMBL/GenBank/DDBJ databases">
        <title>Draft genome of the bovine lungworm Dictyocaulus viviparus.</title>
        <authorList>
            <person name="Mitreva M."/>
        </authorList>
    </citation>
    <scope>NUCLEOTIDE SEQUENCE [LARGE SCALE GENOMIC DNA]</scope>
    <source>
        <strain evidence="1 2">HannoverDv2000</strain>
    </source>
</reference>
<dbReference type="AlphaFoldDB" id="A0A0D8XB66"/>
<organism evidence="1 2">
    <name type="scientific">Dictyocaulus viviparus</name>
    <name type="common">Bovine lungworm</name>
    <dbReference type="NCBI Taxonomy" id="29172"/>
    <lineage>
        <taxon>Eukaryota</taxon>
        <taxon>Metazoa</taxon>
        <taxon>Ecdysozoa</taxon>
        <taxon>Nematoda</taxon>
        <taxon>Chromadorea</taxon>
        <taxon>Rhabditida</taxon>
        <taxon>Rhabditina</taxon>
        <taxon>Rhabditomorpha</taxon>
        <taxon>Strongyloidea</taxon>
        <taxon>Metastrongylidae</taxon>
        <taxon>Dictyocaulus</taxon>
    </lineage>
</organism>
<accession>A0A0D8XB66</accession>
<evidence type="ECO:0000313" key="1">
    <source>
        <dbReference type="EMBL" id="KJH41823.1"/>
    </source>
</evidence>
<protein>
    <submittedName>
        <fullName evidence="1">Uncharacterized protein</fullName>
    </submittedName>
</protein>